<gene>
    <name evidence="1" type="ORF">ACFOEE_14455</name>
</gene>
<organism evidence="1 2">
    <name type="scientific">Pseudoalteromonas fenneropenaei</name>
    <dbReference type="NCBI Taxonomy" id="1737459"/>
    <lineage>
        <taxon>Bacteria</taxon>
        <taxon>Pseudomonadati</taxon>
        <taxon>Pseudomonadota</taxon>
        <taxon>Gammaproteobacteria</taxon>
        <taxon>Alteromonadales</taxon>
        <taxon>Pseudoalteromonadaceae</taxon>
        <taxon>Pseudoalteromonas</taxon>
    </lineage>
</organism>
<protein>
    <submittedName>
        <fullName evidence="1">Uncharacterized protein</fullName>
    </submittedName>
</protein>
<keyword evidence="2" id="KW-1185">Reference proteome</keyword>
<name>A0ABV7CM71_9GAMM</name>
<dbReference type="Proteomes" id="UP001595453">
    <property type="component" value="Unassembled WGS sequence"/>
</dbReference>
<dbReference type="EMBL" id="JBHRSD010000026">
    <property type="protein sequence ID" value="MFC3033722.1"/>
    <property type="molecule type" value="Genomic_DNA"/>
</dbReference>
<accession>A0ABV7CM71</accession>
<sequence>MKKISAVIAVVIGLGSAVYIGVLMPTEEVQSSAPSEPIIVESPLQPSVEVVAEQTEPVEVKAEKKQPPTVELPATNSNQVIQEAMAATTDEEQAYFDFIENTFPDLKDSVQSYRSAVLSQRTQVNAYKDKVQKRNHDIELYGYASATVDSELEMERNRLLAEARYLGEQAAELNQRIREAAGTE</sequence>
<evidence type="ECO:0000313" key="1">
    <source>
        <dbReference type="EMBL" id="MFC3033722.1"/>
    </source>
</evidence>
<reference evidence="2" key="1">
    <citation type="journal article" date="2019" name="Int. J. Syst. Evol. Microbiol.">
        <title>The Global Catalogue of Microorganisms (GCM) 10K type strain sequencing project: providing services to taxonomists for standard genome sequencing and annotation.</title>
        <authorList>
            <consortium name="The Broad Institute Genomics Platform"/>
            <consortium name="The Broad Institute Genome Sequencing Center for Infectious Disease"/>
            <person name="Wu L."/>
            <person name="Ma J."/>
        </authorList>
    </citation>
    <scope>NUCLEOTIDE SEQUENCE [LARGE SCALE GENOMIC DNA]</scope>
    <source>
        <strain evidence="2">KCTC 42730</strain>
    </source>
</reference>
<evidence type="ECO:0000313" key="2">
    <source>
        <dbReference type="Proteomes" id="UP001595453"/>
    </source>
</evidence>
<dbReference type="RefSeq" id="WP_377125640.1">
    <property type="nucleotide sequence ID" value="NZ_JBHRSD010000026.1"/>
</dbReference>
<comment type="caution">
    <text evidence="1">The sequence shown here is derived from an EMBL/GenBank/DDBJ whole genome shotgun (WGS) entry which is preliminary data.</text>
</comment>
<proteinExistence type="predicted"/>